<comment type="catalytic activity">
    <reaction evidence="1">
        <text>ATP + protein L-histidine = ADP + protein N-phospho-L-histidine.</text>
        <dbReference type="EC" id="2.7.13.3"/>
    </reaction>
</comment>
<dbReference type="Proteomes" id="UP000001508">
    <property type="component" value="Chromosome"/>
</dbReference>
<evidence type="ECO:0000256" key="2">
    <source>
        <dbReference type="ARBA" id="ARBA00012438"/>
    </source>
</evidence>
<dbReference type="eggNOG" id="COG2205">
    <property type="taxonomic scope" value="Bacteria"/>
</dbReference>
<dbReference type="GO" id="GO:0030295">
    <property type="term" value="F:protein kinase activator activity"/>
    <property type="evidence" value="ECO:0007669"/>
    <property type="project" value="TreeGrafter"/>
</dbReference>
<dbReference type="SMART" id="SM00387">
    <property type="entry name" value="HATPase_c"/>
    <property type="match status" value="1"/>
</dbReference>
<dbReference type="PANTHER" id="PTHR42878">
    <property type="entry name" value="TWO-COMPONENT HISTIDINE KINASE"/>
    <property type="match status" value="1"/>
</dbReference>
<dbReference type="PANTHER" id="PTHR42878:SF14">
    <property type="entry name" value="OSMOLARITY TWO-COMPONENT SYSTEM PROTEIN SSK1"/>
    <property type="match status" value="1"/>
</dbReference>
<dbReference type="KEGG" id="dak:DaAHT2_0503"/>
<dbReference type="STRING" id="589865.DaAHT2_0503"/>
<dbReference type="GO" id="GO:0007234">
    <property type="term" value="P:osmosensory signaling via phosphorelay pathway"/>
    <property type="evidence" value="ECO:0007669"/>
    <property type="project" value="TreeGrafter"/>
</dbReference>
<dbReference type="AlphaFoldDB" id="D6Z0I0"/>
<accession>D6Z0I0</accession>
<keyword evidence="7" id="KW-1185">Reference proteome</keyword>
<organism evidence="6 7">
    <name type="scientific">Desulfurivibrio alkaliphilus (strain DSM 19089 / UNIQEM U267 / AHT2)</name>
    <dbReference type="NCBI Taxonomy" id="589865"/>
    <lineage>
        <taxon>Bacteria</taxon>
        <taxon>Pseudomonadati</taxon>
        <taxon>Thermodesulfobacteriota</taxon>
        <taxon>Desulfobulbia</taxon>
        <taxon>Desulfobulbales</taxon>
        <taxon>Desulfobulbaceae</taxon>
        <taxon>Desulfurivibrio</taxon>
    </lineage>
</organism>
<dbReference type="OrthoDB" id="5469178at2"/>
<protein>
    <recommendedName>
        <fullName evidence="2">histidine kinase</fullName>
        <ecNumber evidence="2">2.7.13.3</ecNumber>
    </recommendedName>
</protein>
<evidence type="ECO:0000256" key="3">
    <source>
        <dbReference type="ARBA" id="ARBA00022679"/>
    </source>
</evidence>
<evidence type="ECO:0000256" key="4">
    <source>
        <dbReference type="ARBA" id="ARBA00022777"/>
    </source>
</evidence>
<dbReference type="PROSITE" id="PS50109">
    <property type="entry name" value="HIS_KIN"/>
    <property type="match status" value="1"/>
</dbReference>
<name>D6Z0I0_DESAT</name>
<dbReference type="InterPro" id="IPR050351">
    <property type="entry name" value="BphY/WalK/GraS-like"/>
</dbReference>
<evidence type="ECO:0000313" key="7">
    <source>
        <dbReference type="Proteomes" id="UP000001508"/>
    </source>
</evidence>
<dbReference type="EC" id="2.7.13.3" evidence="2"/>
<evidence type="ECO:0000256" key="1">
    <source>
        <dbReference type="ARBA" id="ARBA00000085"/>
    </source>
</evidence>
<dbReference type="HOGENOM" id="CLU_590158_0_0_7"/>
<dbReference type="InterPro" id="IPR003594">
    <property type="entry name" value="HATPase_dom"/>
</dbReference>
<sequence length="458" mass="52563">MSAGEEQSALQMVLKRVEEKQRSYRRYNFSEAQNAVLRTFFDLAQEYDSMEDFYRVCVAVPRVMLGLKARLYLLNERRNTLQLICDSESGLVTPPEPVATTDLSCRTRAKDDSLHVPIQRKPSPYDSSTEERSVADLVLGRLEIAGGAAMDKADRFFLRKYANRIGYNLHNRLIAQQNIRHLRFINNLVTDIEHNVITPNMYFRHLFNKLRKRLAELEEVSQEFSRMRQADLCDGQTCGLVQQRLELIYDELAANHREMQEHYNNYSLFLESLFRRDHFRKGHLVLRPRACSIEKEVIAPQLEHYGNRLVRQGIKISQPRDMAEEEITLRVDVGLLSQVYANFFSNAVKYTSSVHDHNGETIKLMAYGREYLSDYFGPGKDGVKFNVFTTGEHLSEREAQMLFSDGFRGEAGQGKPGTGHGLAFIKQVVEIHGGVVGYEPTAMGNNFYFILPLSPDEA</sequence>
<dbReference type="InterPro" id="IPR036890">
    <property type="entry name" value="HATPase_C_sf"/>
</dbReference>
<dbReference type="RefSeq" id="WP_013162740.1">
    <property type="nucleotide sequence ID" value="NC_014216.1"/>
</dbReference>
<proteinExistence type="predicted"/>
<dbReference type="GO" id="GO:0004673">
    <property type="term" value="F:protein histidine kinase activity"/>
    <property type="evidence" value="ECO:0007669"/>
    <property type="project" value="UniProtKB-EC"/>
</dbReference>
<evidence type="ECO:0000313" key="6">
    <source>
        <dbReference type="EMBL" id="ADH85209.1"/>
    </source>
</evidence>
<dbReference type="EMBL" id="CP001940">
    <property type="protein sequence ID" value="ADH85209.1"/>
    <property type="molecule type" value="Genomic_DNA"/>
</dbReference>
<gene>
    <name evidence="6" type="ordered locus">DaAHT2_0503</name>
</gene>
<reference evidence="7" key="1">
    <citation type="submission" date="2010-02" db="EMBL/GenBank/DDBJ databases">
        <title>Complete sequence of Desulfurivibrio alkaliphilus AHT2.</title>
        <authorList>
            <consortium name="US DOE Joint Genome Institute"/>
            <person name="Pitluck S."/>
            <person name="Chertkov O."/>
            <person name="Detter J.C."/>
            <person name="Han C."/>
            <person name="Tapia R."/>
            <person name="Larimer F."/>
            <person name="Land M."/>
            <person name="Hauser L."/>
            <person name="Kyrpides N."/>
            <person name="Mikhailova N."/>
            <person name="Sorokin D.Y."/>
            <person name="Muyzer G."/>
            <person name="Woyke T."/>
        </authorList>
    </citation>
    <scope>NUCLEOTIDE SEQUENCE [LARGE SCALE GENOMIC DNA]</scope>
    <source>
        <strain evidence="7">DSM 19089 / UNIQEM U267 / AHT2</strain>
    </source>
</reference>
<evidence type="ECO:0000259" key="5">
    <source>
        <dbReference type="PROSITE" id="PS50109"/>
    </source>
</evidence>
<keyword evidence="3" id="KW-0808">Transferase</keyword>
<dbReference type="SUPFAM" id="SSF55874">
    <property type="entry name" value="ATPase domain of HSP90 chaperone/DNA topoisomerase II/histidine kinase"/>
    <property type="match status" value="1"/>
</dbReference>
<dbReference type="InterPro" id="IPR005467">
    <property type="entry name" value="His_kinase_dom"/>
</dbReference>
<feature type="domain" description="Histidine kinase" evidence="5">
    <location>
        <begin position="336"/>
        <end position="455"/>
    </location>
</feature>
<dbReference type="InParanoid" id="D6Z0I0"/>
<keyword evidence="4 6" id="KW-0418">Kinase</keyword>
<dbReference type="Gene3D" id="3.30.565.10">
    <property type="entry name" value="Histidine kinase-like ATPase, C-terminal domain"/>
    <property type="match status" value="1"/>
</dbReference>
<dbReference type="Pfam" id="PF02518">
    <property type="entry name" value="HATPase_c"/>
    <property type="match status" value="1"/>
</dbReference>
<dbReference type="GO" id="GO:0000156">
    <property type="term" value="F:phosphorelay response regulator activity"/>
    <property type="evidence" value="ECO:0007669"/>
    <property type="project" value="TreeGrafter"/>
</dbReference>